<dbReference type="AlphaFoldDB" id="A0A9P4ISV0"/>
<sequence>MSALLAMIAPSPATVAAAQGLATNNSLLRGLEAAMRKVFIATFADHSFAPLLLKQLNRIQTDPPTNELEELTRMLALTHKILENLEDAVYKVAVAKFMDEPFARALMKDLGHGRNVNNDPDIVGLIQSLAIDDTS</sequence>
<reference evidence="1" key="1">
    <citation type="journal article" date="2020" name="Stud. Mycol.">
        <title>101 Dothideomycetes genomes: a test case for predicting lifestyles and emergence of pathogens.</title>
        <authorList>
            <person name="Haridas S."/>
            <person name="Albert R."/>
            <person name="Binder M."/>
            <person name="Bloem J."/>
            <person name="Labutti K."/>
            <person name="Salamov A."/>
            <person name="Andreopoulos B."/>
            <person name="Baker S."/>
            <person name="Barry K."/>
            <person name="Bills G."/>
            <person name="Bluhm B."/>
            <person name="Cannon C."/>
            <person name="Castanera R."/>
            <person name="Culley D."/>
            <person name="Daum C."/>
            <person name="Ezra D."/>
            <person name="Gonzalez J."/>
            <person name="Henrissat B."/>
            <person name="Kuo A."/>
            <person name="Liang C."/>
            <person name="Lipzen A."/>
            <person name="Lutzoni F."/>
            <person name="Magnuson J."/>
            <person name="Mondo S."/>
            <person name="Nolan M."/>
            <person name="Ohm R."/>
            <person name="Pangilinan J."/>
            <person name="Park H.-J."/>
            <person name="Ramirez L."/>
            <person name="Alfaro M."/>
            <person name="Sun H."/>
            <person name="Tritt A."/>
            <person name="Yoshinaga Y."/>
            <person name="Zwiers L.-H."/>
            <person name="Turgeon B."/>
            <person name="Goodwin S."/>
            <person name="Spatafora J."/>
            <person name="Crous P."/>
            <person name="Grigoriev I."/>
        </authorList>
    </citation>
    <scope>NUCLEOTIDE SEQUENCE</scope>
    <source>
        <strain evidence="1">CBS 133067</strain>
    </source>
</reference>
<protein>
    <submittedName>
        <fullName evidence="1">Uncharacterized protein</fullName>
    </submittedName>
</protein>
<organism evidence="1 2">
    <name type="scientific">Rhizodiscina lignyota</name>
    <dbReference type="NCBI Taxonomy" id="1504668"/>
    <lineage>
        <taxon>Eukaryota</taxon>
        <taxon>Fungi</taxon>
        <taxon>Dikarya</taxon>
        <taxon>Ascomycota</taxon>
        <taxon>Pezizomycotina</taxon>
        <taxon>Dothideomycetes</taxon>
        <taxon>Pleosporomycetidae</taxon>
        <taxon>Aulographales</taxon>
        <taxon>Rhizodiscinaceae</taxon>
        <taxon>Rhizodiscina</taxon>
    </lineage>
</organism>
<dbReference type="EMBL" id="ML978121">
    <property type="protein sequence ID" value="KAF2104760.1"/>
    <property type="molecule type" value="Genomic_DNA"/>
</dbReference>
<gene>
    <name evidence="1" type="ORF">NA57DRAFT_70967</name>
</gene>
<keyword evidence="2" id="KW-1185">Reference proteome</keyword>
<accession>A0A9P4ISV0</accession>
<evidence type="ECO:0000313" key="1">
    <source>
        <dbReference type="EMBL" id="KAF2104760.1"/>
    </source>
</evidence>
<comment type="caution">
    <text evidence="1">The sequence shown here is derived from an EMBL/GenBank/DDBJ whole genome shotgun (WGS) entry which is preliminary data.</text>
</comment>
<evidence type="ECO:0000313" key="2">
    <source>
        <dbReference type="Proteomes" id="UP000799772"/>
    </source>
</evidence>
<name>A0A9P4ISV0_9PEZI</name>
<proteinExistence type="predicted"/>
<dbReference type="Proteomes" id="UP000799772">
    <property type="component" value="Unassembled WGS sequence"/>
</dbReference>